<reference evidence="2" key="1">
    <citation type="submission" date="2020-02" db="EMBL/GenBank/DDBJ databases">
        <authorList>
            <person name="Meier V. D."/>
        </authorList>
    </citation>
    <scope>NUCLEOTIDE SEQUENCE</scope>
    <source>
        <strain evidence="2">AVDCRST_MAG24</strain>
    </source>
</reference>
<dbReference type="AlphaFoldDB" id="A0A6J4LPR3"/>
<feature type="compositionally biased region" description="Basic and acidic residues" evidence="1">
    <location>
        <begin position="68"/>
        <end position="91"/>
    </location>
</feature>
<feature type="compositionally biased region" description="Basic and acidic residues" evidence="1">
    <location>
        <begin position="19"/>
        <end position="48"/>
    </location>
</feature>
<accession>A0A6J4LPR3</accession>
<feature type="non-terminal residue" evidence="2">
    <location>
        <position position="1"/>
    </location>
</feature>
<keyword evidence="2" id="KW-0689">Ribosomal protein</keyword>
<gene>
    <name evidence="2" type="ORF">AVDCRST_MAG24-1120</name>
</gene>
<evidence type="ECO:0000256" key="1">
    <source>
        <dbReference type="SAM" id="MobiDB-lite"/>
    </source>
</evidence>
<keyword evidence="2" id="KW-0687">Ribonucleoprotein</keyword>
<feature type="non-terminal residue" evidence="2">
    <location>
        <position position="136"/>
    </location>
</feature>
<organism evidence="2">
    <name type="scientific">uncultured Nocardioidaceae bacterium</name>
    <dbReference type="NCBI Taxonomy" id="253824"/>
    <lineage>
        <taxon>Bacteria</taxon>
        <taxon>Bacillati</taxon>
        <taxon>Actinomycetota</taxon>
        <taxon>Actinomycetes</taxon>
        <taxon>Propionibacteriales</taxon>
        <taxon>Nocardioidaceae</taxon>
        <taxon>environmental samples</taxon>
    </lineage>
</organism>
<dbReference type="GO" id="GO:0005840">
    <property type="term" value="C:ribosome"/>
    <property type="evidence" value="ECO:0007669"/>
    <property type="project" value="UniProtKB-KW"/>
</dbReference>
<sequence>ASQKSPAGERQDQGAPQGEEERRAGRSAHQEHVQQHDRHDHRPVRRGDLVGLGRHRRLQGLAQVHAVRRADGRRGRRSAGDGPRDEEDRRLRQGPGFRSRDRDPFPGCHRPRGRHHPGRHAHPPQRLPPAQAAPGL</sequence>
<feature type="compositionally biased region" description="Basic residues" evidence="1">
    <location>
        <begin position="109"/>
        <end position="123"/>
    </location>
</feature>
<feature type="region of interest" description="Disordered" evidence="1">
    <location>
        <begin position="1"/>
        <end position="136"/>
    </location>
</feature>
<dbReference type="EMBL" id="CADCUF010000169">
    <property type="protein sequence ID" value="CAA9337647.1"/>
    <property type="molecule type" value="Genomic_DNA"/>
</dbReference>
<evidence type="ECO:0000313" key="2">
    <source>
        <dbReference type="EMBL" id="CAA9337647.1"/>
    </source>
</evidence>
<proteinExistence type="predicted"/>
<protein>
    <submittedName>
        <fullName evidence="2">SSU ribosomal protein S11p (S14e)</fullName>
    </submittedName>
</protein>
<name>A0A6J4LPR3_9ACTN</name>